<dbReference type="Proteomes" id="UP000005207">
    <property type="component" value="Linkage group LG15"/>
</dbReference>
<dbReference type="AlphaFoldDB" id="A0A669C7J3"/>
<proteinExistence type="predicted"/>
<accession>A0A669C7J3</accession>
<organism evidence="1 2">
    <name type="scientific">Oreochromis niloticus</name>
    <name type="common">Nile tilapia</name>
    <name type="synonym">Tilapia nilotica</name>
    <dbReference type="NCBI Taxonomy" id="8128"/>
    <lineage>
        <taxon>Eukaryota</taxon>
        <taxon>Metazoa</taxon>
        <taxon>Chordata</taxon>
        <taxon>Craniata</taxon>
        <taxon>Vertebrata</taxon>
        <taxon>Euteleostomi</taxon>
        <taxon>Actinopterygii</taxon>
        <taxon>Neopterygii</taxon>
        <taxon>Teleostei</taxon>
        <taxon>Neoteleostei</taxon>
        <taxon>Acanthomorphata</taxon>
        <taxon>Ovalentaria</taxon>
        <taxon>Cichlomorphae</taxon>
        <taxon>Cichliformes</taxon>
        <taxon>Cichlidae</taxon>
        <taxon>African cichlids</taxon>
        <taxon>Pseudocrenilabrinae</taxon>
        <taxon>Oreochromini</taxon>
        <taxon>Oreochromis</taxon>
    </lineage>
</organism>
<protein>
    <submittedName>
        <fullName evidence="1">Uncharacterized protein</fullName>
    </submittedName>
</protein>
<sequence length="96" mass="11319">DLLRGVLWPLKKYFDTSLTLTRHVHQSAIRRTLLNMDVYDSIAKRKLLFIVPHLQENVLSTDDTKVDLFGLNEMHYVKIKFKHKSLPCKKKKKTGR</sequence>
<keyword evidence="2" id="KW-1185">Reference proteome</keyword>
<name>A0A669C7J3_ORENI</name>
<reference evidence="1" key="2">
    <citation type="submission" date="2025-08" db="UniProtKB">
        <authorList>
            <consortium name="Ensembl"/>
        </authorList>
    </citation>
    <scope>IDENTIFICATION</scope>
</reference>
<evidence type="ECO:0000313" key="2">
    <source>
        <dbReference type="Proteomes" id="UP000005207"/>
    </source>
</evidence>
<dbReference type="Ensembl" id="ENSONIT00000079943.1">
    <property type="protein sequence ID" value="ENSONIP00000042831.1"/>
    <property type="gene ID" value="ENSONIG00000039079.1"/>
</dbReference>
<dbReference type="InParanoid" id="A0A669C7J3"/>
<reference evidence="1" key="3">
    <citation type="submission" date="2025-09" db="UniProtKB">
        <authorList>
            <consortium name="Ensembl"/>
        </authorList>
    </citation>
    <scope>IDENTIFICATION</scope>
</reference>
<evidence type="ECO:0000313" key="1">
    <source>
        <dbReference type="Ensembl" id="ENSONIP00000042831.1"/>
    </source>
</evidence>
<reference evidence="2" key="1">
    <citation type="submission" date="2012-01" db="EMBL/GenBank/DDBJ databases">
        <title>The Genome Sequence of Oreochromis niloticus (Nile Tilapia).</title>
        <authorList>
            <consortium name="Broad Institute Genome Assembly Team"/>
            <consortium name="Broad Institute Sequencing Platform"/>
            <person name="Di Palma F."/>
            <person name="Johnson J."/>
            <person name="Lander E.S."/>
            <person name="Lindblad-Toh K."/>
        </authorList>
    </citation>
    <scope>NUCLEOTIDE SEQUENCE [LARGE SCALE GENOMIC DNA]</scope>
</reference>